<gene>
    <name evidence="2" type="ORF">SAMN05661099_3285</name>
</gene>
<evidence type="ECO:0000313" key="3">
    <source>
        <dbReference type="Proteomes" id="UP000189981"/>
    </source>
</evidence>
<keyword evidence="3" id="KW-1185">Reference proteome</keyword>
<evidence type="ECO:0000313" key="2">
    <source>
        <dbReference type="EMBL" id="SKB88860.1"/>
    </source>
</evidence>
<reference evidence="3" key="1">
    <citation type="submission" date="2017-02" db="EMBL/GenBank/DDBJ databases">
        <authorList>
            <person name="Varghese N."/>
            <person name="Submissions S."/>
        </authorList>
    </citation>
    <scope>NUCLEOTIDE SEQUENCE [LARGE SCALE GENOMIC DNA]</scope>
    <source>
        <strain evidence="3">DSM 22385</strain>
    </source>
</reference>
<dbReference type="RefSeq" id="WP_139377514.1">
    <property type="nucleotide sequence ID" value="NZ_FUYR01000005.1"/>
</dbReference>
<dbReference type="AlphaFoldDB" id="A0A1T5EYT6"/>
<keyword evidence="1" id="KW-0732">Signal</keyword>
<protein>
    <recommendedName>
        <fullName evidence="4">LTXXQ motif family protein</fullName>
    </recommendedName>
</protein>
<sequence length="120" mass="13149">MRKLIIALGFMLCVVTFAKAQGGGQRGGTPQERAERSITRMEALKLTADQKAKLTEVFLAQGKSIDSLRAANGGAGFEGMREKMAPIQAATTKRVMTLLNDEQKKSYEAMLAEQRARMNN</sequence>
<evidence type="ECO:0000256" key="1">
    <source>
        <dbReference type="SAM" id="SignalP"/>
    </source>
</evidence>
<name>A0A1T5EYT6_9SPHI</name>
<organism evidence="2 3">
    <name type="scientific">Daejeonella lutea</name>
    <dbReference type="NCBI Taxonomy" id="572036"/>
    <lineage>
        <taxon>Bacteria</taxon>
        <taxon>Pseudomonadati</taxon>
        <taxon>Bacteroidota</taxon>
        <taxon>Sphingobacteriia</taxon>
        <taxon>Sphingobacteriales</taxon>
        <taxon>Sphingobacteriaceae</taxon>
        <taxon>Daejeonella</taxon>
    </lineage>
</organism>
<dbReference type="Proteomes" id="UP000189981">
    <property type="component" value="Unassembled WGS sequence"/>
</dbReference>
<dbReference type="OrthoDB" id="798005at2"/>
<evidence type="ECO:0008006" key="4">
    <source>
        <dbReference type="Google" id="ProtNLM"/>
    </source>
</evidence>
<dbReference type="EMBL" id="FUYR01000005">
    <property type="protein sequence ID" value="SKB88860.1"/>
    <property type="molecule type" value="Genomic_DNA"/>
</dbReference>
<dbReference type="STRING" id="572036.SAMN05661099_3285"/>
<proteinExistence type="predicted"/>
<accession>A0A1T5EYT6</accession>
<feature type="signal peptide" evidence="1">
    <location>
        <begin position="1"/>
        <end position="20"/>
    </location>
</feature>
<feature type="chain" id="PRO_5013386981" description="LTXXQ motif family protein" evidence="1">
    <location>
        <begin position="21"/>
        <end position="120"/>
    </location>
</feature>